<dbReference type="InterPro" id="IPR008205">
    <property type="entry name" value="GGGP_HepGP_synthase"/>
</dbReference>
<feature type="binding site" evidence="8">
    <location>
        <position position="24"/>
    </location>
    <ligand>
        <name>Mg(2+)</name>
        <dbReference type="ChEBI" id="CHEBI:18420"/>
    </ligand>
</feature>
<keyword evidence="7 8" id="KW-1208">Phospholipid metabolism</keyword>
<keyword evidence="2 8" id="KW-0808">Transferase</keyword>
<evidence type="ECO:0000256" key="2">
    <source>
        <dbReference type="ARBA" id="ARBA00022679"/>
    </source>
</evidence>
<evidence type="ECO:0000256" key="7">
    <source>
        <dbReference type="ARBA" id="ARBA00023264"/>
    </source>
</evidence>
<dbReference type="EC" id="2.5.1.41" evidence="8"/>
<feature type="binding site" evidence="8">
    <location>
        <begin position="228"/>
        <end position="229"/>
    </location>
    <ligand>
        <name>sn-glycerol 1-phosphate</name>
        <dbReference type="ChEBI" id="CHEBI:57685"/>
    </ligand>
</feature>
<dbReference type="GO" id="GO:0000287">
    <property type="term" value="F:magnesium ion binding"/>
    <property type="evidence" value="ECO:0007669"/>
    <property type="project" value="UniProtKB-UniRule"/>
</dbReference>
<dbReference type="SUPFAM" id="SSF51395">
    <property type="entry name" value="FMN-linked oxidoreductases"/>
    <property type="match status" value="1"/>
</dbReference>
<dbReference type="AlphaFoldDB" id="A0A2S4NCB9"/>
<comment type="function">
    <text evidence="8">Prenyltransferase that catalyzes the transfer of the geranylgeranyl moiety of geranylgeranyl diphosphate (GGPP) to the C3 hydroxyl of sn-glycerol-1-phosphate (G1P).</text>
</comment>
<comment type="cofactor">
    <cofactor evidence="8">
        <name>Mg(2+)</name>
        <dbReference type="ChEBI" id="CHEBI:18420"/>
    </cofactor>
</comment>
<reference evidence="9 10" key="1">
    <citation type="submission" date="2018-01" db="EMBL/GenBank/DDBJ databases">
        <title>Genomic Encyclopedia of Type Strains, Phase I: the one thousand microbial genomes (KMG-I) project.</title>
        <authorList>
            <person name="Goeker M."/>
        </authorList>
    </citation>
    <scope>NUCLEOTIDE SEQUENCE [LARGE SCALE GENOMIC DNA]</scope>
    <source>
        <strain evidence="9 10">DSM 17960</strain>
    </source>
</reference>
<dbReference type="HAMAP" id="MF_00112">
    <property type="entry name" value="GGGP_HepGP_synthase"/>
    <property type="match status" value="1"/>
</dbReference>
<evidence type="ECO:0000256" key="1">
    <source>
        <dbReference type="ARBA" id="ARBA00022516"/>
    </source>
</evidence>
<keyword evidence="4 8" id="KW-0460">Magnesium</keyword>
<feature type="binding site" evidence="8">
    <location>
        <begin position="206"/>
        <end position="207"/>
    </location>
    <ligand>
        <name>sn-glycerol 1-phosphate</name>
        <dbReference type="ChEBI" id="CHEBI:57685"/>
    </ligand>
</feature>
<dbReference type="Gene3D" id="3.20.20.390">
    <property type="entry name" value="FMN-linked oxidoreductases"/>
    <property type="match status" value="1"/>
</dbReference>
<gene>
    <name evidence="9" type="ORF">Q361_101187</name>
</gene>
<keyword evidence="3 8" id="KW-0479">Metal-binding</keyword>
<evidence type="ECO:0000313" key="9">
    <source>
        <dbReference type="EMBL" id="POS03083.1"/>
    </source>
</evidence>
<dbReference type="Pfam" id="PF01884">
    <property type="entry name" value="PcrB"/>
    <property type="match status" value="1"/>
</dbReference>
<comment type="catalytic activity">
    <reaction evidence="8">
        <text>sn-glycerol 1-phosphate + (2E,6E,10E)-geranylgeranyl diphosphate = sn-3-O-(geranylgeranyl)glycerol 1-phosphate + diphosphate</text>
        <dbReference type="Rhea" id="RHEA:23404"/>
        <dbReference type="ChEBI" id="CHEBI:33019"/>
        <dbReference type="ChEBI" id="CHEBI:57677"/>
        <dbReference type="ChEBI" id="CHEBI:57685"/>
        <dbReference type="ChEBI" id="CHEBI:58756"/>
        <dbReference type="EC" id="2.5.1.41"/>
    </reaction>
</comment>
<feature type="binding site" evidence="8">
    <location>
        <position position="53"/>
    </location>
    <ligand>
        <name>Mg(2+)</name>
        <dbReference type="ChEBI" id="CHEBI:18420"/>
    </ligand>
</feature>
<keyword evidence="5 8" id="KW-0443">Lipid metabolism</keyword>
<dbReference type="RefSeq" id="WP_103724824.1">
    <property type="nucleotide sequence ID" value="NZ_PQNY01000001.1"/>
</dbReference>
<evidence type="ECO:0000256" key="6">
    <source>
        <dbReference type="ARBA" id="ARBA00023209"/>
    </source>
</evidence>
<comment type="caution">
    <text evidence="8">Lacks conserved residue(s) required for the propagation of feature annotation.</text>
</comment>
<keyword evidence="6 8" id="KW-0594">Phospholipid biosynthesis</keyword>
<evidence type="ECO:0000313" key="10">
    <source>
        <dbReference type="Proteomes" id="UP000237056"/>
    </source>
</evidence>
<organism evidence="9 10">
    <name type="scientific">Flavobacterium croceum DSM 17960</name>
    <dbReference type="NCBI Taxonomy" id="1121886"/>
    <lineage>
        <taxon>Bacteria</taxon>
        <taxon>Pseudomonadati</taxon>
        <taxon>Bacteroidota</taxon>
        <taxon>Flavobacteriia</taxon>
        <taxon>Flavobacteriales</taxon>
        <taxon>Flavobacteriaceae</taxon>
        <taxon>Flavobacterium</taxon>
    </lineage>
</organism>
<evidence type="ECO:0000256" key="8">
    <source>
        <dbReference type="HAMAP-Rule" id="MF_00112"/>
    </source>
</evidence>
<accession>A0A2S4NCB9</accession>
<comment type="caution">
    <text evidence="9">The sequence shown here is derived from an EMBL/GenBank/DDBJ whole genome shotgun (WGS) entry which is preliminary data.</text>
</comment>
<name>A0A2S4NCB9_9FLAO</name>
<feature type="binding site" evidence="8">
    <location>
        <begin position="175"/>
        <end position="181"/>
    </location>
    <ligand>
        <name>sn-glycerol 1-phosphate</name>
        <dbReference type="ChEBI" id="CHEBI:57685"/>
    </ligand>
</feature>
<dbReference type="EMBL" id="PQNY01000001">
    <property type="protein sequence ID" value="POS03083.1"/>
    <property type="molecule type" value="Genomic_DNA"/>
</dbReference>
<dbReference type="InterPro" id="IPR038597">
    <property type="entry name" value="GGGP/HepGP_synthase_sf"/>
</dbReference>
<evidence type="ECO:0000256" key="3">
    <source>
        <dbReference type="ARBA" id="ARBA00022723"/>
    </source>
</evidence>
<evidence type="ECO:0000256" key="4">
    <source>
        <dbReference type="ARBA" id="ARBA00022842"/>
    </source>
</evidence>
<dbReference type="GO" id="GO:0046474">
    <property type="term" value="P:glycerophospholipid biosynthetic process"/>
    <property type="evidence" value="ECO:0007669"/>
    <property type="project" value="UniProtKB-UniRule"/>
</dbReference>
<dbReference type="NCBIfam" id="TIGR01768">
    <property type="entry name" value="GGGP-family"/>
    <property type="match status" value="1"/>
</dbReference>
<keyword evidence="10" id="KW-1185">Reference proteome</keyword>
<protein>
    <recommendedName>
        <fullName evidence="8">Geranylgeranylglyceryl phosphate synthase</fullName>
        <shortName evidence="8">GGGP synthase</shortName>
        <shortName evidence="8">GGGPS</shortName>
        <ecNumber evidence="8">2.5.1.41</ecNumber>
    </recommendedName>
    <alternativeName>
        <fullName evidence="8">(S)-3-O-geranylgeranylglyceryl phosphate synthase</fullName>
    </alternativeName>
    <alternativeName>
        <fullName evidence="8">Phosphoglycerol geranylgeranyltransferase</fullName>
    </alternativeName>
</protein>
<sequence>MGSIYQEIIQAKNNNQKLLGILLDPEKINTHNIQDLVNTIHTSPATHILVGGSTIQDISYHVENIVSILKANTNLPILLFPANVFQVCVQADALLYLMLLSGRNPEYLIEQQIKAVPIIQQSKIEVISTGYILVDGGTETSTMKVTQTKPISQQDLTSIVQTAVAGEYIGNKIIYLEAGSGAKFRVSNTIIEHVASHVSIPILVGGGIKTSQDIDAAYKAGADMVIIGTAFENNTSFFHNLEV</sequence>
<proteinExistence type="inferred from homology"/>
<comment type="similarity">
    <text evidence="8">Belongs to the GGGP/HepGP synthase family. Group II subfamily.</text>
</comment>
<dbReference type="NCBIfam" id="NF003198">
    <property type="entry name" value="PRK04169.1-2"/>
    <property type="match status" value="1"/>
</dbReference>
<keyword evidence="1 8" id="KW-0444">Lipid biosynthesis</keyword>
<dbReference type="Proteomes" id="UP000237056">
    <property type="component" value="Unassembled WGS sequence"/>
</dbReference>
<dbReference type="OrthoDB" id="9807235at2"/>
<evidence type="ECO:0000256" key="5">
    <source>
        <dbReference type="ARBA" id="ARBA00023098"/>
    </source>
</evidence>
<dbReference type="GO" id="GO:0047294">
    <property type="term" value="F:phosphoglycerol geranylgeranyltransferase activity"/>
    <property type="evidence" value="ECO:0007669"/>
    <property type="project" value="UniProtKB-UniRule"/>
</dbReference>